<evidence type="ECO:0000256" key="2">
    <source>
        <dbReference type="ARBA" id="ARBA00023015"/>
    </source>
</evidence>
<gene>
    <name evidence="8" type="ORF">ISN45_Aa04g004350</name>
</gene>
<evidence type="ECO:0000259" key="7">
    <source>
        <dbReference type="PROSITE" id="PS50863"/>
    </source>
</evidence>
<protein>
    <submittedName>
        <fullName evidence="8">DNA-binding pseudobarrel domain superfamily</fullName>
    </submittedName>
</protein>
<dbReference type="PANTHER" id="PTHR31674:SF62">
    <property type="entry name" value="B3 DOMAIN-CONTAINING PROTEIN REM14-RELATED"/>
    <property type="match status" value="1"/>
</dbReference>
<name>A0A8T2A762_9BRAS</name>
<keyword evidence="1" id="KW-0677">Repeat</keyword>
<keyword evidence="3 8" id="KW-0238">DNA-binding</keyword>
<evidence type="ECO:0000256" key="5">
    <source>
        <dbReference type="ARBA" id="ARBA00023242"/>
    </source>
</evidence>
<comment type="caution">
    <text evidence="8">The sequence shown here is derived from an EMBL/GenBank/DDBJ whole genome shotgun (WGS) entry which is preliminary data.</text>
</comment>
<dbReference type="PANTHER" id="PTHR31674">
    <property type="entry name" value="B3 DOMAIN-CONTAINING PROTEIN REM-LIKE 3-RELATED"/>
    <property type="match status" value="1"/>
</dbReference>
<keyword evidence="2" id="KW-0805">Transcription regulation</keyword>
<keyword evidence="4" id="KW-0804">Transcription</keyword>
<dbReference type="AlphaFoldDB" id="A0A8T2A762"/>
<reference evidence="8 9" key="1">
    <citation type="submission" date="2020-12" db="EMBL/GenBank/DDBJ databases">
        <title>Concerted genomic and epigenomic changes stabilize Arabidopsis allopolyploids.</title>
        <authorList>
            <person name="Chen Z."/>
        </authorList>
    </citation>
    <scope>NUCLEOTIDE SEQUENCE [LARGE SCALE GENOMIC DNA]</scope>
    <source>
        <strain evidence="8">Allo738</strain>
        <tissue evidence="8">Leaf</tissue>
    </source>
</reference>
<evidence type="ECO:0000313" key="9">
    <source>
        <dbReference type="Proteomes" id="UP000694240"/>
    </source>
</evidence>
<feature type="domain" description="TF-B3" evidence="7">
    <location>
        <begin position="428"/>
        <end position="525"/>
    </location>
</feature>
<dbReference type="Pfam" id="PF02362">
    <property type="entry name" value="B3"/>
    <property type="match status" value="4"/>
</dbReference>
<keyword evidence="5" id="KW-0539">Nucleus</keyword>
<feature type="domain" description="TF-B3" evidence="7">
    <location>
        <begin position="129"/>
        <end position="226"/>
    </location>
</feature>
<keyword evidence="9" id="KW-1185">Reference proteome</keyword>
<evidence type="ECO:0000256" key="4">
    <source>
        <dbReference type="ARBA" id="ARBA00023163"/>
    </source>
</evidence>
<dbReference type="PROSITE" id="PS50863">
    <property type="entry name" value="B3"/>
    <property type="match status" value="4"/>
</dbReference>
<dbReference type="Proteomes" id="UP000694240">
    <property type="component" value="Chromosome 9"/>
</dbReference>
<evidence type="ECO:0000256" key="3">
    <source>
        <dbReference type="ARBA" id="ARBA00023125"/>
    </source>
</evidence>
<dbReference type="EMBL" id="JAEFBK010000009">
    <property type="protein sequence ID" value="KAG7567571.1"/>
    <property type="molecule type" value="Genomic_DNA"/>
</dbReference>
<dbReference type="SMART" id="SM01019">
    <property type="entry name" value="B3"/>
    <property type="match status" value="4"/>
</dbReference>
<evidence type="ECO:0000313" key="8">
    <source>
        <dbReference type="EMBL" id="KAG7567571.1"/>
    </source>
</evidence>
<dbReference type="InterPro" id="IPR039218">
    <property type="entry name" value="REM_fam"/>
</dbReference>
<organism evidence="8 9">
    <name type="scientific">Arabidopsis thaliana x Arabidopsis arenosa</name>
    <dbReference type="NCBI Taxonomy" id="1240361"/>
    <lineage>
        <taxon>Eukaryota</taxon>
        <taxon>Viridiplantae</taxon>
        <taxon>Streptophyta</taxon>
        <taxon>Embryophyta</taxon>
        <taxon>Tracheophyta</taxon>
        <taxon>Spermatophyta</taxon>
        <taxon>Magnoliopsida</taxon>
        <taxon>eudicotyledons</taxon>
        <taxon>Gunneridae</taxon>
        <taxon>Pentapetalae</taxon>
        <taxon>rosids</taxon>
        <taxon>malvids</taxon>
        <taxon>Brassicales</taxon>
        <taxon>Brassicaceae</taxon>
        <taxon>Camelineae</taxon>
        <taxon>Arabidopsis</taxon>
    </lineage>
</organism>
<sequence>MANQHFFKPLLPGFHSHLKIPVVFFLKNIEGRDDQKTAELRSDASKITWKVKIDGQRLTDGWKEFALAHDLRIGDIVIFRQESDLSFHVTLLGPSCCEIQYGSCLKEETNLEKKNPNGEAETSSLDRSYFVAKVAPSSLRYDSMHLPRPFVRENGVVTGSGEIVLMNEKGRSWKLQLRKKPSCGTVYVKGGWVSFCDANGLRAGDIYTFKLIQRGGTLVLRLLPNESEEEAHDVSLSAEPESDAGSNLEVIQRKEKVKKNVTREAESSSQDPSCFVANVAPSSLRYDTLYLPKRFMRENGLDTRCGEMTLMNEKGKSWTLDLKRKKSCGTSLIKRGWRSFCHANGLRAGSIITFKLIKKGGTLVLCLISNEPEEEEEEECSKANEVESLSTDQETDIESSHGEKISRRKEKKGRMIWKASSSPSENRFVTLTLTPYNILRSVLRLPIPFTRMNGINEETKMTLLDKHGMKWLTTLRLVDYKSKRLRMAGGWQGFIQANCVKANESIMLELIWEEDTSCVLKFCSKVKL</sequence>
<proteinExistence type="predicted"/>
<accession>A0A8T2A762</accession>
<evidence type="ECO:0000256" key="6">
    <source>
        <dbReference type="SAM" id="MobiDB-lite"/>
    </source>
</evidence>
<dbReference type="FunFam" id="2.40.330.10:FF:000009">
    <property type="entry name" value="Transcriptional factor B3 family protein"/>
    <property type="match status" value="1"/>
</dbReference>
<dbReference type="GO" id="GO:0003677">
    <property type="term" value="F:DNA binding"/>
    <property type="evidence" value="ECO:0007669"/>
    <property type="project" value="UniProtKB-KW"/>
</dbReference>
<feature type="domain" description="TF-B3" evidence="7">
    <location>
        <begin position="274"/>
        <end position="371"/>
    </location>
</feature>
<evidence type="ECO:0000256" key="1">
    <source>
        <dbReference type="ARBA" id="ARBA00022737"/>
    </source>
</evidence>
<dbReference type="InterPro" id="IPR003340">
    <property type="entry name" value="B3_DNA-bd"/>
</dbReference>
<feature type="region of interest" description="Disordered" evidence="6">
    <location>
        <begin position="376"/>
        <end position="409"/>
    </location>
</feature>
<feature type="domain" description="TF-B3" evidence="7">
    <location>
        <begin position="3"/>
        <end position="95"/>
    </location>
</feature>
<dbReference type="FunFam" id="2.40.330.10:FF:000005">
    <property type="entry name" value="Transcriptional factor B3 family protein"/>
    <property type="match status" value="1"/>
</dbReference>
<dbReference type="CDD" id="cd10017">
    <property type="entry name" value="B3_DNA"/>
    <property type="match status" value="4"/>
</dbReference>